<name>A0A7R9A3B8_9CRUS</name>
<feature type="region of interest" description="Disordered" evidence="8">
    <location>
        <begin position="261"/>
        <end position="319"/>
    </location>
</feature>
<accession>A0A7R9A3B8</accession>
<feature type="compositionally biased region" description="Polar residues" evidence="8">
    <location>
        <begin position="1334"/>
        <end position="1353"/>
    </location>
</feature>
<feature type="compositionally biased region" description="Low complexity" evidence="8">
    <location>
        <begin position="974"/>
        <end position="985"/>
    </location>
</feature>
<sequence length="1353" mass="148451">MYAIHPRREVFLNGKNNTYASFMVCQRLTPHQHQTIAPSPAAILHRLERHLVFATLIAEGKWWRMLSKAHSLRLTSSPETRIAGCAEFGLNPRKARLCPDEPEEVEGVRRSKELEVEGVRLAEAGLLNLAATKFTLAIESAPSRPQPYNNRAQVLRLLGDVEGALEDVNNALNLAKEGVHDFTASQALCQRACILRLQGQEDQAVQDFERAARHGNSFAKGQLVQLNPYAAMCNKMLHEVMEKLQRSALVCPEGEVERDNHLVERPERGKEANILCEVGQDPQMMSTKRQGPDDAENDEPKDSEPQDDHQEPDSCQAQPLYPSVSLTALARWRAAQMAEQGKGKERRPYLASECDDLKDAEKWRSQIIREISKKVSQIQNAGLGEFKLRDLNDEINKLLREKGHWEVRIRELGGPDYHRVGPRIFDKEGKEVPGNRGYKYFGAAKDLPGVRDLFEQPPAEAPRKTRAELVKDVDADYYGYRDEDDGVLVPLEKAAEKDAVRRLVAEWKGKKEAGMRDSENQGDDIQAPVASQEQAMECDEVEEPEVNTKEDDTKFFAHVPVPSQEDIEKALVERRKRELLLRYAGESGAKANRMEAAMLSSNAISAAAPPPSGLPNIQHGVYLMLVLRNEGSEMRADSVSIHSAQEEDSSPMIGGCCVCSEENGSPENPLVYCDGKGCSVAVHKACYGIVEVPPGEDPWYCRKCEEGVCKAKCELCPSKDGAMKRTDTGGWAHVLCGLYIPEVQFGNLTTMEPLQIGSIPTEKFEKVCSLCKERGKEKKATVGACMQCAKPGCKVSFHVTCAQVAGLLCEQAAGNSSDHVQYCGYCAVHLSKLRRGSKTIKAFKPLASLHSPESSPDKISDPSTSSGFGKTKRRKASTSGTPRGPSPSGVGSPTPPPDLIEPKEESGDGSSKFTTANFTEMSVVAGDSIFGGGGRSSGSEMEPTSSDVPSFSTAPPAERDGSGETMEVVKAEEPSANLPLSSSAPAAPPLPSTSSSAAQYTDFFGASVMEAAASTNSRKKSGKERARGRKAHRQGRKPKTGYGRHTGENTSVRSEEHSQVLDEGYKPFSLLGNELNPSSTVAKQMFDTFYPNVDATGTPALSEERTPDPVDVKRLRNLFAPSPLPVRHENDGERKPPVTLEDLVDCPLDDSLSFLIGHNQSLNLPRLLNEVCELREDNQRRRHRIEDMQKKLHQLRSLKQELMLTTTRSIAHHHHMNPHHQPTDGSPSNMHRMPAAGTPTSHHKTQSPVAPASHHPNPIHPVSHPHPSPSYHVRTHPVYPPSGPAPQGHLSAAAPPQGPAPPQQLPPGHHPPADLSRKGLPPTPHPHAYRAHLPTSQPQHWPTSEGTKMNKTH</sequence>
<dbReference type="InterPro" id="IPR037200">
    <property type="entry name" value="Isy1_sf"/>
</dbReference>
<dbReference type="InterPro" id="IPR019786">
    <property type="entry name" value="Zinc_finger_PHD-type_CS"/>
</dbReference>
<dbReference type="EMBL" id="LR900724">
    <property type="protein sequence ID" value="CAD7246684.1"/>
    <property type="molecule type" value="Genomic_DNA"/>
</dbReference>
<evidence type="ECO:0000259" key="9">
    <source>
        <dbReference type="PROSITE" id="PS50016"/>
    </source>
</evidence>
<protein>
    <submittedName>
        <fullName evidence="11">Uncharacterized protein</fullName>
    </submittedName>
</protein>
<dbReference type="SUPFAM" id="SSF140102">
    <property type="entry name" value="ISY1 domain-like"/>
    <property type="match status" value="1"/>
</dbReference>
<organism evidence="11">
    <name type="scientific">Darwinula stevensoni</name>
    <dbReference type="NCBI Taxonomy" id="69355"/>
    <lineage>
        <taxon>Eukaryota</taxon>
        <taxon>Metazoa</taxon>
        <taxon>Ecdysozoa</taxon>
        <taxon>Arthropoda</taxon>
        <taxon>Crustacea</taxon>
        <taxon>Oligostraca</taxon>
        <taxon>Ostracoda</taxon>
        <taxon>Podocopa</taxon>
        <taxon>Podocopida</taxon>
        <taxon>Darwinulocopina</taxon>
        <taxon>Darwinuloidea</taxon>
        <taxon>Darwinulidae</taxon>
        <taxon>Darwinula</taxon>
    </lineage>
</organism>
<dbReference type="SUPFAM" id="SSF48452">
    <property type="entry name" value="TPR-like"/>
    <property type="match status" value="1"/>
</dbReference>
<feature type="compositionally biased region" description="Polar residues" evidence="8">
    <location>
        <begin position="942"/>
        <end position="953"/>
    </location>
</feature>
<feature type="domain" description="PHD-type" evidence="9">
    <location>
        <begin position="653"/>
        <end position="707"/>
    </location>
</feature>
<dbReference type="EMBL" id="CAJPEV010001207">
    <property type="protein sequence ID" value="CAG0891358.1"/>
    <property type="molecule type" value="Genomic_DNA"/>
</dbReference>
<keyword evidence="4 7" id="KW-0863">Zinc-finger</keyword>
<dbReference type="InterPro" id="IPR001965">
    <property type="entry name" value="Znf_PHD"/>
</dbReference>
<evidence type="ECO:0000256" key="1">
    <source>
        <dbReference type="ARBA" id="ARBA00004123"/>
    </source>
</evidence>
<evidence type="ECO:0000256" key="8">
    <source>
        <dbReference type="SAM" id="MobiDB-lite"/>
    </source>
</evidence>
<feature type="compositionally biased region" description="Low complexity" evidence="8">
    <location>
        <begin position="1253"/>
        <end position="1262"/>
    </location>
</feature>
<dbReference type="InterPro" id="IPR049781">
    <property type="entry name" value="AF10/AF17_PHD"/>
</dbReference>
<feature type="compositionally biased region" description="Pro residues" evidence="8">
    <location>
        <begin position="1296"/>
        <end position="1310"/>
    </location>
</feature>
<feature type="domain" description="PHD-type" evidence="10">
    <location>
        <begin position="710"/>
        <end position="830"/>
    </location>
</feature>
<feature type="region of interest" description="Disordered" evidence="8">
    <location>
        <begin position="1214"/>
        <end position="1353"/>
    </location>
</feature>
<dbReference type="CDD" id="cd15574">
    <property type="entry name" value="PHD_AF10_AF17"/>
    <property type="match status" value="1"/>
</dbReference>
<feature type="compositionally biased region" description="Polar residues" evidence="8">
    <location>
        <begin position="908"/>
        <end position="920"/>
    </location>
</feature>
<evidence type="ECO:0000259" key="10">
    <source>
        <dbReference type="PROSITE" id="PS51805"/>
    </source>
</evidence>
<gene>
    <name evidence="11" type="ORF">DSTB1V02_LOCUS6531</name>
</gene>
<keyword evidence="12" id="KW-1185">Reference proteome</keyword>
<evidence type="ECO:0000256" key="2">
    <source>
        <dbReference type="ARBA" id="ARBA00007002"/>
    </source>
</evidence>
<dbReference type="InterPro" id="IPR011990">
    <property type="entry name" value="TPR-like_helical_dom_sf"/>
</dbReference>
<comment type="similarity">
    <text evidence="2">Belongs to the ISY1 family.</text>
</comment>
<dbReference type="InterPro" id="IPR019787">
    <property type="entry name" value="Znf_PHD-finger"/>
</dbReference>
<dbReference type="InterPro" id="IPR034732">
    <property type="entry name" value="EPHD"/>
</dbReference>
<dbReference type="InterPro" id="IPR019734">
    <property type="entry name" value="TPR_rpt"/>
</dbReference>
<keyword evidence="6" id="KW-0539">Nucleus</keyword>
<dbReference type="Pfam" id="PF06246">
    <property type="entry name" value="Isy1"/>
    <property type="match status" value="1"/>
</dbReference>
<dbReference type="SMART" id="SM00028">
    <property type="entry name" value="TPR"/>
    <property type="match status" value="2"/>
</dbReference>
<evidence type="ECO:0000256" key="7">
    <source>
        <dbReference type="PROSITE-ProRule" id="PRU00146"/>
    </source>
</evidence>
<dbReference type="FunFam" id="1.10.287.660:FF:000001">
    <property type="entry name" value="pre-mRNA-splicing factor ISY1 homolog"/>
    <property type="match status" value="1"/>
</dbReference>
<dbReference type="Proteomes" id="UP000677054">
    <property type="component" value="Unassembled WGS sequence"/>
</dbReference>
<feature type="compositionally biased region" description="Basic and acidic residues" evidence="8">
    <location>
        <begin position="298"/>
        <end position="312"/>
    </location>
</feature>
<keyword evidence="5" id="KW-0862">Zinc</keyword>
<dbReference type="GO" id="GO:0000350">
    <property type="term" value="P:generation of catalytic spliceosome for second transesterification step"/>
    <property type="evidence" value="ECO:0007669"/>
    <property type="project" value="InterPro"/>
</dbReference>
<evidence type="ECO:0000256" key="6">
    <source>
        <dbReference type="ARBA" id="ARBA00023242"/>
    </source>
</evidence>
<feature type="compositionally biased region" description="Low complexity" evidence="8">
    <location>
        <begin position="877"/>
        <end position="892"/>
    </location>
</feature>
<dbReference type="Pfam" id="PF13832">
    <property type="entry name" value="zf-HC5HC2H_2"/>
    <property type="match status" value="1"/>
</dbReference>
<evidence type="ECO:0000313" key="11">
    <source>
        <dbReference type="EMBL" id="CAD7246684.1"/>
    </source>
</evidence>
<dbReference type="OrthoDB" id="1739576at2759"/>
<dbReference type="PROSITE" id="PS50016">
    <property type="entry name" value="ZF_PHD_2"/>
    <property type="match status" value="1"/>
</dbReference>
<dbReference type="Gene3D" id="1.25.40.10">
    <property type="entry name" value="Tetratricopeptide repeat domain"/>
    <property type="match status" value="1"/>
</dbReference>
<dbReference type="PANTHER" id="PTHR13021">
    <property type="entry name" value="PRE-MRNA-SPLICING FACTOR ISY1"/>
    <property type="match status" value="1"/>
</dbReference>
<dbReference type="Pfam" id="PF13831">
    <property type="entry name" value="PHD_2"/>
    <property type="match status" value="1"/>
</dbReference>
<dbReference type="GO" id="GO:0005634">
    <property type="term" value="C:nucleus"/>
    <property type="evidence" value="ECO:0007669"/>
    <property type="project" value="UniProtKB-SubCell"/>
</dbReference>
<dbReference type="InterPro" id="IPR011011">
    <property type="entry name" value="Znf_FYVE_PHD"/>
</dbReference>
<dbReference type="PROSITE" id="PS51805">
    <property type="entry name" value="EPHD"/>
    <property type="match status" value="1"/>
</dbReference>
<feature type="compositionally biased region" description="Basic and acidic residues" evidence="8">
    <location>
        <begin position="957"/>
        <end position="973"/>
    </location>
</feature>
<feature type="compositionally biased region" description="Basic residues" evidence="8">
    <location>
        <begin position="1017"/>
        <end position="1039"/>
    </location>
</feature>
<evidence type="ECO:0000313" key="12">
    <source>
        <dbReference type="Proteomes" id="UP000677054"/>
    </source>
</evidence>
<dbReference type="GO" id="GO:0008270">
    <property type="term" value="F:zinc ion binding"/>
    <property type="evidence" value="ECO:0007669"/>
    <property type="project" value="UniProtKB-KW"/>
</dbReference>
<dbReference type="InterPro" id="IPR013083">
    <property type="entry name" value="Znf_RING/FYVE/PHD"/>
</dbReference>
<proteinExistence type="inferred from homology"/>
<dbReference type="SMART" id="SM00249">
    <property type="entry name" value="PHD"/>
    <property type="match status" value="2"/>
</dbReference>
<dbReference type="Gene3D" id="3.30.40.10">
    <property type="entry name" value="Zinc/RING finger domain, C3HC4 (zinc finger)"/>
    <property type="match status" value="2"/>
</dbReference>
<evidence type="ECO:0000256" key="4">
    <source>
        <dbReference type="ARBA" id="ARBA00022771"/>
    </source>
</evidence>
<feature type="region of interest" description="Disordered" evidence="8">
    <location>
        <begin position="848"/>
        <end position="997"/>
    </location>
</feature>
<dbReference type="PROSITE" id="PS01359">
    <property type="entry name" value="ZF_PHD_1"/>
    <property type="match status" value="1"/>
</dbReference>
<reference evidence="11" key="1">
    <citation type="submission" date="2020-11" db="EMBL/GenBank/DDBJ databases">
        <authorList>
            <person name="Tran Van P."/>
        </authorList>
    </citation>
    <scope>NUCLEOTIDE SEQUENCE</scope>
</reference>
<dbReference type="SUPFAM" id="SSF57903">
    <property type="entry name" value="FYVE/PHD zinc finger"/>
    <property type="match status" value="1"/>
</dbReference>
<evidence type="ECO:0000256" key="3">
    <source>
        <dbReference type="ARBA" id="ARBA00022723"/>
    </source>
</evidence>
<feature type="compositionally biased region" description="Basic and acidic residues" evidence="8">
    <location>
        <begin position="261"/>
        <end position="271"/>
    </location>
</feature>
<evidence type="ECO:0000256" key="5">
    <source>
        <dbReference type="ARBA" id="ARBA00022833"/>
    </source>
</evidence>
<comment type="subcellular location">
    <subcellularLocation>
        <location evidence="1">Nucleus</location>
    </subcellularLocation>
</comment>
<dbReference type="Gene3D" id="1.10.287.660">
    <property type="entry name" value="Helix hairpin bin"/>
    <property type="match status" value="1"/>
</dbReference>
<dbReference type="InterPro" id="IPR029012">
    <property type="entry name" value="Helix_hairpin_bin_sf"/>
</dbReference>
<feature type="region of interest" description="Disordered" evidence="8">
    <location>
        <begin position="1012"/>
        <end position="1058"/>
    </location>
</feature>
<keyword evidence="3" id="KW-0479">Metal-binding</keyword>
<dbReference type="InterPro" id="IPR009360">
    <property type="entry name" value="Isy1"/>
</dbReference>